<keyword evidence="3 11" id="KW-0808">Transferase</keyword>
<dbReference type="EC" id="2.8.1.-" evidence="11"/>
<proteinExistence type="inferred from homology"/>
<accession>A0A8X6H202</accession>
<evidence type="ECO:0000256" key="4">
    <source>
        <dbReference type="ARBA" id="ARBA00022694"/>
    </source>
</evidence>
<dbReference type="GO" id="GO:0006777">
    <property type="term" value="P:Mo-molybdopterin cofactor biosynthetic process"/>
    <property type="evidence" value="ECO:0007669"/>
    <property type="project" value="UniProtKB-UniRule"/>
</dbReference>
<feature type="binding site" evidence="11">
    <location>
        <position position="289"/>
    </location>
    <ligand>
        <name>Zn(2+)</name>
        <dbReference type="ChEBI" id="CHEBI:29105"/>
    </ligand>
</feature>
<comment type="subcellular location">
    <subcellularLocation>
        <location evidence="1">Cytoplasm</location>
        <location evidence="1">Cytosol</location>
    </subcellularLocation>
</comment>
<comment type="cofactor">
    <cofactor evidence="11">
        <name>Zn(2+)</name>
        <dbReference type="ChEBI" id="CHEBI:29105"/>
    </cofactor>
    <text evidence="11">Binds 1 zinc ion per subunit.</text>
</comment>
<dbReference type="Pfam" id="PF00899">
    <property type="entry name" value="ThiF"/>
    <property type="match status" value="1"/>
</dbReference>
<keyword evidence="7 11" id="KW-0862">Zinc</keyword>
<dbReference type="InterPro" id="IPR001763">
    <property type="entry name" value="Rhodanese-like_dom"/>
</dbReference>
<keyword evidence="5 11" id="KW-0479">Metal-binding</keyword>
<dbReference type="GO" id="GO:0070566">
    <property type="term" value="F:adenylyltransferase activity"/>
    <property type="evidence" value="ECO:0007669"/>
    <property type="project" value="InterPro"/>
</dbReference>
<dbReference type="InterPro" id="IPR036873">
    <property type="entry name" value="Rhodanese-like_dom_sf"/>
</dbReference>
<feature type="binding site" evidence="11">
    <location>
        <position position="84"/>
    </location>
    <ligand>
        <name>ATP</name>
        <dbReference type="ChEBI" id="CHEBI:30616"/>
    </ligand>
</feature>
<feature type="binding site" evidence="11">
    <location>
        <position position="105"/>
    </location>
    <ligand>
        <name>ATP</name>
        <dbReference type="ChEBI" id="CHEBI:30616"/>
    </ligand>
</feature>
<dbReference type="GO" id="GO:0046872">
    <property type="term" value="F:metal ion binding"/>
    <property type="evidence" value="ECO:0007669"/>
    <property type="project" value="UniProtKB-KW"/>
</dbReference>
<evidence type="ECO:0000313" key="13">
    <source>
        <dbReference type="EMBL" id="GFR15523.1"/>
    </source>
</evidence>
<feature type="binding site" evidence="11">
    <location>
        <begin position="112"/>
        <end position="116"/>
    </location>
    <ligand>
        <name>ATP</name>
        <dbReference type="ChEBI" id="CHEBI:30616"/>
    </ligand>
</feature>
<feature type="active site" description="Cysteine persulfide intermediate; for sulfurtransferase activity" evidence="11">
    <location>
        <position position="395"/>
    </location>
</feature>
<evidence type="ECO:0000256" key="2">
    <source>
        <dbReference type="ARBA" id="ARBA00022490"/>
    </source>
</evidence>
<evidence type="ECO:0000256" key="3">
    <source>
        <dbReference type="ARBA" id="ARBA00022679"/>
    </source>
</evidence>
<dbReference type="SUPFAM" id="SSF69572">
    <property type="entry name" value="Activating enzymes of the ubiquitin-like proteins"/>
    <property type="match status" value="1"/>
</dbReference>
<dbReference type="NCBIfam" id="NF004281">
    <property type="entry name" value="PRK05690.1"/>
    <property type="match status" value="1"/>
</dbReference>
<dbReference type="EC" id="2.7.7.-" evidence="11"/>
<evidence type="ECO:0000256" key="6">
    <source>
        <dbReference type="ARBA" id="ARBA00022741"/>
    </source>
</evidence>
<keyword evidence="13" id="KW-0548">Nucleotidyltransferase</keyword>
<organism evidence="13 14">
    <name type="scientific">Trichonephila clavata</name>
    <name type="common">Joro spider</name>
    <name type="synonym">Nephila clavata</name>
    <dbReference type="NCBI Taxonomy" id="2740835"/>
    <lineage>
        <taxon>Eukaryota</taxon>
        <taxon>Metazoa</taxon>
        <taxon>Ecdysozoa</taxon>
        <taxon>Arthropoda</taxon>
        <taxon>Chelicerata</taxon>
        <taxon>Arachnida</taxon>
        <taxon>Araneae</taxon>
        <taxon>Araneomorphae</taxon>
        <taxon>Entelegynae</taxon>
        <taxon>Araneoidea</taxon>
        <taxon>Nephilidae</taxon>
        <taxon>Trichonephila</taxon>
    </lineage>
</organism>
<evidence type="ECO:0000256" key="11">
    <source>
        <dbReference type="HAMAP-Rule" id="MF_03049"/>
    </source>
</evidence>
<evidence type="ECO:0000313" key="14">
    <source>
        <dbReference type="Proteomes" id="UP000887116"/>
    </source>
</evidence>
<dbReference type="Pfam" id="PF00581">
    <property type="entry name" value="Rhodanese"/>
    <property type="match status" value="1"/>
</dbReference>
<dbReference type="Gene3D" id="3.40.50.720">
    <property type="entry name" value="NAD(P)-binding Rossmann-like Domain"/>
    <property type="match status" value="1"/>
</dbReference>
<comment type="similarity">
    <text evidence="11">In the N-terminal section; belongs to the HesA/MoeB/ThiF family. UBA4 subfamily.</text>
</comment>
<comment type="pathway">
    <text evidence="11">tRNA modification; 5-methoxycarbonylmethyl-2-thiouridine-tRNA biosynthesis.</text>
</comment>
<protein>
    <recommendedName>
        <fullName evidence="11">Adenylyltransferase and sulfurtransferase MOCS3 homolog</fullName>
    </recommendedName>
    <alternativeName>
        <fullName evidence="11">UBA4 homolog</fullName>
    </alternativeName>
    <alternativeName>
        <fullName evidence="11">Ubiquitin-like protein activator 4 homolog</fullName>
    </alternativeName>
    <domain>
        <recommendedName>
            <fullName evidence="11">Adenylyltransferase</fullName>
            <ecNumber evidence="11">2.7.7.-</ecNumber>
        </recommendedName>
    </domain>
    <domain>
        <recommendedName>
            <fullName evidence="11">Sulfurtransferase</fullName>
            <ecNumber evidence="11">2.8.1.-</ecNumber>
        </recommendedName>
    </domain>
</protein>
<keyword evidence="8 11" id="KW-0067">ATP-binding</keyword>
<name>A0A8X6H202_TRICU</name>
<dbReference type="CDD" id="cd00757">
    <property type="entry name" value="ThiF_MoeB_HesA_family"/>
    <property type="match status" value="1"/>
</dbReference>
<feature type="binding site" evidence="11">
    <location>
        <position position="214"/>
    </location>
    <ligand>
        <name>Zn(2+)</name>
        <dbReference type="ChEBI" id="CHEBI:29105"/>
    </ligand>
</feature>
<dbReference type="PROSITE" id="PS50206">
    <property type="entry name" value="RHODANESE_3"/>
    <property type="match status" value="1"/>
</dbReference>
<dbReference type="GO" id="GO:0004792">
    <property type="term" value="F:thiosulfate-cyanide sulfurtransferase activity"/>
    <property type="evidence" value="ECO:0007669"/>
    <property type="project" value="TreeGrafter"/>
</dbReference>
<keyword evidence="6 11" id="KW-0547">Nucleotide-binding</keyword>
<keyword evidence="10 11" id="KW-0511">Multifunctional enzyme</keyword>
<dbReference type="Gene3D" id="3.40.250.10">
    <property type="entry name" value="Rhodanese-like domain"/>
    <property type="match status" value="1"/>
</dbReference>
<feature type="binding site" evidence="11">
    <location>
        <begin position="173"/>
        <end position="174"/>
    </location>
    <ligand>
        <name>ATP</name>
        <dbReference type="ChEBI" id="CHEBI:30616"/>
    </ligand>
</feature>
<evidence type="ECO:0000256" key="7">
    <source>
        <dbReference type="ARBA" id="ARBA00022833"/>
    </source>
</evidence>
<feature type="active site" description="Glycyl thioester intermediate; for adenylyltransferase activity" evidence="11">
    <location>
        <position position="231"/>
    </location>
</feature>
<dbReference type="GO" id="GO:0042292">
    <property type="term" value="F:URM1 activating enzyme activity"/>
    <property type="evidence" value="ECO:0007669"/>
    <property type="project" value="TreeGrafter"/>
</dbReference>
<gene>
    <name evidence="13" type="primary">AAEL004607</name>
    <name evidence="13" type="ORF">TNCT_578771</name>
</gene>
<feature type="binding site" evidence="11">
    <location>
        <position position="292"/>
    </location>
    <ligand>
        <name>Zn(2+)</name>
        <dbReference type="ChEBI" id="CHEBI:29105"/>
    </ligand>
</feature>
<keyword evidence="2 11" id="KW-0963">Cytoplasm</keyword>
<keyword evidence="14" id="KW-1185">Reference proteome</keyword>
<comment type="caution">
    <text evidence="13">The sequence shown here is derived from an EMBL/GenBank/DDBJ whole genome shotgun (WGS) entry which is preliminary data.</text>
</comment>
<keyword evidence="9 11" id="KW-0501">Molybdenum cofactor biosynthesis</keyword>
<dbReference type="InterPro" id="IPR045886">
    <property type="entry name" value="ThiF/MoeB/HesA"/>
</dbReference>
<dbReference type="FunFam" id="3.40.50.720:FF:000033">
    <property type="entry name" value="Adenylyltransferase and sulfurtransferase MOCS3"/>
    <property type="match status" value="1"/>
</dbReference>
<evidence type="ECO:0000256" key="9">
    <source>
        <dbReference type="ARBA" id="ARBA00023150"/>
    </source>
</evidence>
<feature type="binding site" evidence="11">
    <location>
        <position position="217"/>
    </location>
    <ligand>
        <name>Zn(2+)</name>
        <dbReference type="ChEBI" id="CHEBI:29105"/>
    </ligand>
</feature>
<dbReference type="GO" id="GO:0005524">
    <property type="term" value="F:ATP binding"/>
    <property type="evidence" value="ECO:0007669"/>
    <property type="project" value="UniProtKB-KW"/>
</dbReference>
<dbReference type="GO" id="GO:0002143">
    <property type="term" value="P:tRNA wobble position uridine thiolation"/>
    <property type="evidence" value="ECO:0007669"/>
    <property type="project" value="InterPro"/>
</dbReference>
<dbReference type="FunFam" id="3.40.250.10:FF:000014">
    <property type="entry name" value="Adenylyltransferase and sulfurtransferase MOCS3"/>
    <property type="match status" value="1"/>
</dbReference>
<dbReference type="InterPro" id="IPR028885">
    <property type="entry name" value="MOCS3/Uba4"/>
</dbReference>
<keyword evidence="4 11" id="KW-0819">tRNA processing</keyword>
<dbReference type="InterPro" id="IPR035985">
    <property type="entry name" value="Ubiquitin-activating_enz"/>
</dbReference>
<dbReference type="EMBL" id="BMAO01007378">
    <property type="protein sequence ID" value="GFR15523.1"/>
    <property type="molecule type" value="Genomic_DNA"/>
</dbReference>
<evidence type="ECO:0000256" key="10">
    <source>
        <dbReference type="ARBA" id="ARBA00023268"/>
    </source>
</evidence>
<reference evidence="13" key="1">
    <citation type="submission" date="2020-07" db="EMBL/GenBank/DDBJ databases">
        <title>Multicomponent nature underlies the extraordinary mechanical properties of spider dragline silk.</title>
        <authorList>
            <person name="Kono N."/>
            <person name="Nakamura H."/>
            <person name="Mori M."/>
            <person name="Yoshida Y."/>
            <person name="Ohtoshi R."/>
            <person name="Malay A.D."/>
            <person name="Moran D.A.P."/>
            <person name="Tomita M."/>
            <person name="Numata K."/>
            <person name="Arakawa K."/>
        </authorList>
    </citation>
    <scope>NUCLEOTIDE SEQUENCE</scope>
</reference>
<dbReference type="PANTHER" id="PTHR10953">
    <property type="entry name" value="UBIQUITIN-ACTIVATING ENZYME E1"/>
    <property type="match status" value="1"/>
</dbReference>
<evidence type="ECO:0000259" key="12">
    <source>
        <dbReference type="PROSITE" id="PS50206"/>
    </source>
</evidence>
<feature type="binding site" evidence="11">
    <location>
        <position position="129"/>
    </location>
    <ligand>
        <name>ATP</name>
        <dbReference type="ChEBI" id="CHEBI:30616"/>
    </ligand>
</feature>
<dbReference type="AlphaFoldDB" id="A0A8X6H202"/>
<dbReference type="OrthoDB" id="10261062at2759"/>
<dbReference type="SMART" id="SM00450">
    <property type="entry name" value="RHOD"/>
    <property type="match status" value="1"/>
</dbReference>
<dbReference type="PANTHER" id="PTHR10953:SF102">
    <property type="entry name" value="ADENYLYLTRANSFERASE AND SULFURTRANSFERASE MOCS3"/>
    <property type="match status" value="1"/>
</dbReference>
<dbReference type="InterPro" id="IPR000594">
    <property type="entry name" value="ThiF_NAD_FAD-bd"/>
</dbReference>
<evidence type="ECO:0000256" key="8">
    <source>
        <dbReference type="ARBA" id="ARBA00022840"/>
    </source>
</evidence>
<feature type="domain" description="Rhodanese" evidence="12">
    <location>
        <begin position="339"/>
        <end position="436"/>
    </location>
</feature>
<evidence type="ECO:0000256" key="5">
    <source>
        <dbReference type="ARBA" id="ARBA00022723"/>
    </source>
</evidence>
<dbReference type="HAMAP" id="MF_03049">
    <property type="entry name" value="MOCS3_Uba4"/>
    <property type="match status" value="1"/>
</dbReference>
<dbReference type="Proteomes" id="UP000887116">
    <property type="component" value="Unassembled WGS sequence"/>
</dbReference>
<evidence type="ECO:0000256" key="1">
    <source>
        <dbReference type="ARBA" id="ARBA00004514"/>
    </source>
</evidence>
<dbReference type="GO" id="GO:0005829">
    <property type="term" value="C:cytosol"/>
    <property type="evidence" value="ECO:0007669"/>
    <property type="project" value="UniProtKB-SubCell"/>
</dbReference>
<sequence length="438" mass="48843">MEEEIKKLKDEIRQKDEEIMRLKALAETKNRVFDEVSCSKEGKLSPLSQSEISRYSRQLILPEIGVAGQIALKQTSTLIVGAGGLGCPVGIYLAAAGIGEIGIVDHDIVEVSNLHRQVAHTVDSVGEEKTKSLERAIKGINPRIKCHTYTLLLNSKNIEKIIESYDIIVDASDNVPTRYLLNDAAVLFNKHLISGSALRFEGQLTVYNYLDGPCYRCLFPKPPSANAVTNCSESGVMGVITGVIGCLQALEVIKIAIGCHPSYFKKMLLFDGFSGEFRVIKLRSKQENCTVCGKDPSIKKLIDYEEFCNRSATDKIINVSLLPESDRISCVKFKEVTENGSKFLLIDVRPTNEFKICSLPNSVNIPFDKLSHENSLFELKNLVEQFDCSCNYVICRRGNDSQRAVLALQNCMPKCIWRDIIGGLQAWHHEIDSTFPLY</sequence>
<comment type="function">
    <text evidence="11">Plays a central role in 2-thiolation of mcm(5)S(2)U at tRNA wobble positions of cytosolic tRNA(Lys), tRNA(Glu) and tRNA(Gln). Acts by mediating the C-terminal thiocarboxylation of the sulfur carrier URM1. Its N-terminus first activates URM1 as acyl-adenylate (-COAMP), then the persulfide sulfur on the catalytic cysteine is transferred to URM1 to form thiocarboxylation (-COSH) of its C-terminus. The reaction probably involves hydrogen sulfide that is generated from the persulfide intermediate and that acts as nucleophile towards URM1. Subsequently, a transient disulfide bond is formed. Does not use thiosulfate as sulfur donor; NFS1 probably acting as a sulfur donor for thiocarboxylation reactions.</text>
</comment>